<dbReference type="AlphaFoldDB" id="A0AA35UH21"/>
<keyword evidence="13" id="KW-1185">Reference proteome</keyword>
<dbReference type="Proteomes" id="UP001176960">
    <property type="component" value="Unassembled WGS sequence"/>
</dbReference>
<dbReference type="InterPro" id="IPR027417">
    <property type="entry name" value="P-loop_NTPase"/>
</dbReference>
<keyword evidence="5 10" id="KW-0547">Nucleotide-binding</keyword>
<reference evidence="12" key="1">
    <citation type="submission" date="2023-03" db="EMBL/GenBank/DDBJ databases">
        <authorList>
            <person name="Cleenwerck I."/>
        </authorList>
    </citation>
    <scope>NUCLEOTIDE SEQUENCE</scope>
    <source>
        <strain evidence="12">LMG 32879</strain>
    </source>
</reference>
<dbReference type="GO" id="GO:0005524">
    <property type="term" value="F:ATP binding"/>
    <property type="evidence" value="ECO:0007669"/>
    <property type="project" value="UniProtKB-KW"/>
</dbReference>
<dbReference type="GO" id="GO:0004797">
    <property type="term" value="F:thymidine kinase activity"/>
    <property type="evidence" value="ECO:0007669"/>
    <property type="project" value="UniProtKB-EC"/>
</dbReference>
<feature type="binding site" evidence="9">
    <location>
        <position position="165"/>
    </location>
    <ligand>
        <name>substrate</name>
    </ligand>
</feature>
<evidence type="ECO:0000256" key="6">
    <source>
        <dbReference type="ARBA" id="ARBA00022777"/>
    </source>
</evidence>
<dbReference type="Gene3D" id="3.40.50.300">
    <property type="entry name" value="P-loop containing nucleotide triphosphate hydrolases"/>
    <property type="match status" value="1"/>
</dbReference>
<comment type="similarity">
    <text evidence="1 11">Belongs to the thymidine kinase family.</text>
</comment>
<organism evidence="12 13">
    <name type="scientific">Brytella acorum</name>
    <dbReference type="NCBI Taxonomy" id="2959299"/>
    <lineage>
        <taxon>Bacteria</taxon>
        <taxon>Pseudomonadati</taxon>
        <taxon>Pseudomonadota</taxon>
        <taxon>Alphaproteobacteria</taxon>
        <taxon>Acetobacterales</taxon>
        <taxon>Acetobacteraceae</taxon>
        <taxon>Brytella</taxon>
    </lineage>
</organism>
<accession>A0AA35UH21</accession>
<evidence type="ECO:0000256" key="10">
    <source>
        <dbReference type="RuleBase" id="RU000544"/>
    </source>
</evidence>
<evidence type="ECO:0000256" key="11">
    <source>
        <dbReference type="RuleBase" id="RU004165"/>
    </source>
</evidence>
<evidence type="ECO:0000256" key="5">
    <source>
        <dbReference type="ARBA" id="ARBA00022741"/>
    </source>
</evidence>
<dbReference type="EC" id="2.7.1.21" evidence="2 10"/>
<evidence type="ECO:0000256" key="1">
    <source>
        <dbReference type="ARBA" id="ARBA00007587"/>
    </source>
</evidence>
<dbReference type="Pfam" id="PF00265">
    <property type="entry name" value="TK"/>
    <property type="match status" value="1"/>
</dbReference>
<gene>
    <name evidence="12" type="ORF">LMG32879_000715</name>
</gene>
<dbReference type="SUPFAM" id="SSF57716">
    <property type="entry name" value="Glucocorticoid receptor-like (DNA-binding domain)"/>
    <property type="match status" value="1"/>
</dbReference>
<sequence>MSRGSLVVFVGPMFAGKSAHLIAEAKAHAGTLRLTPVFDTRSGGCLHSREGVSLTARAIASWPADATEYAHVVVDEAQFLGAPFYEGDIVADILDARAQGVHLAVGSLDTDYRREPFGITQRLISAADCCVRLQARCHVCGAPARWTAKKRDTGCVLETGDDELYEARCDAHWSLPGDVSAAGGADLCVAAMPEKSRPEKSAPEKP</sequence>
<keyword evidence="6 10" id="KW-0418">Kinase</keyword>
<evidence type="ECO:0000256" key="9">
    <source>
        <dbReference type="PIRSR" id="PIRSR035805-2"/>
    </source>
</evidence>
<name>A0AA35UH21_9PROT</name>
<dbReference type="RefSeq" id="WP_289840870.1">
    <property type="nucleotide sequence ID" value="NZ_CATKSH010000003.1"/>
</dbReference>
<dbReference type="PIRSF" id="PIRSF035805">
    <property type="entry name" value="TK_cell"/>
    <property type="match status" value="1"/>
</dbReference>
<dbReference type="PANTHER" id="PTHR11441">
    <property type="entry name" value="THYMIDINE KINASE"/>
    <property type="match status" value="1"/>
</dbReference>
<evidence type="ECO:0000256" key="8">
    <source>
        <dbReference type="PIRSR" id="PIRSR035805-1"/>
    </source>
</evidence>
<keyword evidence="4 10" id="KW-0808">Transferase</keyword>
<feature type="active site" description="Proton acceptor" evidence="8">
    <location>
        <position position="76"/>
    </location>
</feature>
<evidence type="ECO:0000256" key="2">
    <source>
        <dbReference type="ARBA" id="ARBA00012118"/>
    </source>
</evidence>
<dbReference type="EMBL" id="CATKSH010000003">
    <property type="protein sequence ID" value="CAI9119889.1"/>
    <property type="molecule type" value="Genomic_DNA"/>
</dbReference>
<evidence type="ECO:0000256" key="7">
    <source>
        <dbReference type="ARBA" id="ARBA00022840"/>
    </source>
</evidence>
<dbReference type="InterPro" id="IPR001267">
    <property type="entry name" value="Thymidine_kinase"/>
</dbReference>
<comment type="caution">
    <text evidence="12">The sequence shown here is derived from an EMBL/GenBank/DDBJ whole genome shotgun (WGS) entry which is preliminary data.</text>
</comment>
<evidence type="ECO:0000256" key="3">
    <source>
        <dbReference type="ARBA" id="ARBA00022634"/>
    </source>
</evidence>
<dbReference type="SUPFAM" id="SSF52540">
    <property type="entry name" value="P-loop containing nucleoside triphosphate hydrolases"/>
    <property type="match status" value="1"/>
</dbReference>
<evidence type="ECO:0000313" key="12">
    <source>
        <dbReference type="EMBL" id="CAI9119889.1"/>
    </source>
</evidence>
<dbReference type="PANTHER" id="PTHR11441:SF0">
    <property type="entry name" value="THYMIDINE KINASE, CYTOSOLIC"/>
    <property type="match status" value="1"/>
</dbReference>
<evidence type="ECO:0000313" key="13">
    <source>
        <dbReference type="Proteomes" id="UP001176960"/>
    </source>
</evidence>
<evidence type="ECO:0000256" key="4">
    <source>
        <dbReference type="ARBA" id="ARBA00022679"/>
    </source>
</evidence>
<proteinExistence type="inferred from homology"/>
<dbReference type="GO" id="GO:0071897">
    <property type="term" value="P:DNA biosynthetic process"/>
    <property type="evidence" value="ECO:0007669"/>
    <property type="project" value="UniProtKB-KW"/>
</dbReference>
<keyword evidence="7 10" id="KW-0067">ATP-binding</keyword>
<protein>
    <recommendedName>
        <fullName evidence="2 10">Thymidine kinase</fullName>
        <ecNumber evidence="2 10">2.7.1.21</ecNumber>
    </recommendedName>
</protein>
<comment type="catalytic activity">
    <reaction evidence="10">
        <text>thymidine + ATP = dTMP + ADP + H(+)</text>
        <dbReference type="Rhea" id="RHEA:19129"/>
        <dbReference type="ChEBI" id="CHEBI:15378"/>
        <dbReference type="ChEBI" id="CHEBI:17748"/>
        <dbReference type="ChEBI" id="CHEBI:30616"/>
        <dbReference type="ChEBI" id="CHEBI:63528"/>
        <dbReference type="ChEBI" id="CHEBI:456216"/>
        <dbReference type="EC" id="2.7.1.21"/>
    </reaction>
</comment>
<dbReference type="GO" id="GO:0046104">
    <property type="term" value="P:thymidine metabolic process"/>
    <property type="evidence" value="ECO:0007669"/>
    <property type="project" value="TreeGrafter"/>
</dbReference>
<keyword evidence="3 10" id="KW-0237">DNA synthesis</keyword>
<dbReference type="Gene3D" id="3.30.60.20">
    <property type="match status" value="1"/>
</dbReference>